<dbReference type="GO" id="GO:0016747">
    <property type="term" value="F:acyltransferase activity, transferring groups other than amino-acyl groups"/>
    <property type="evidence" value="ECO:0007669"/>
    <property type="project" value="InterPro"/>
</dbReference>
<organism evidence="4 5">
    <name type="scientific">Sphingobium jiangsuense</name>
    <dbReference type="NCBI Taxonomy" id="870476"/>
    <lineage>
        <taxon>Bacteria</taxon>
        <taxon>Pseudomonadati</taxon>
        <taxon>Pseudomonadota</taxon>
        <taxon>Alphaproteobacteria</taxon>
        <taxon>Sphingomonadales</taxon>
        <taxon>Sphingomonadaceae</taxon>
        <taxon>Sphingobium</taxon>
    </lineage>
</organism>
<reference evidence="4 5" key="1">
    <citation type="submission" date="2020-08" db="EMBL/GenBank/DDBJ databases">
        <title>Genomic Encyclopedia of Type Strains, Phase IV (KMG-IV): sequencing the most valuable type-strain genomes for metagenomic binning, comparative biology and taxonomic classification.</title>
        <authorList>
            <person name="Goeker M."/>
        </authorList>
    </citation>
    <scope>NUCLEOTIDE SEQUENCE [LARGE SCALE GENOMIC DNA]</scope>
    <source>
        <strain evidence="4 5">DSM 26189</strain>
    </source>
</reference>
<dbReference type="EMBL" id="JACIDT010000007">
    <property type="protein sequence ID" value="MBB3926658.1"/>
    <property type="molecule type" value="Genomic_DNA"/>
</dbReference>
<keyword evidence="5" id="KW-1185">Reference proteome</keyword>
<comment type="caution">
    <text evidence="4">The sequence shown here is derived from an EMBL/GenBank/DDBJ whole genome shotgun (WGS) entry which is preliminary data.</text>
</comment>
<dbReference type="InterPro" id="IPR000182">
    <property type="entry name" value="GNAT_dom"/>
</dbReference>
<dbReference type="PROSITE" id="PS51186">
    <property type="entry name" value="GNAT"/>
    <property type="match status" value="1"/>
</dbReference>
<dbReference type="InterPro" id="IPR016181">
    <property type="entry name" value="Acyl_CoA_acyltransferase"/>
</dbReference>
<sequence length="185" mass="20883">MIGRVGGAGPFIRDASPDDAWQLAALKRRTFRETFVEGAMAVSYAEEDLAIFEEESYSPEAVRAELADPARHQWVAEDEAGELVAYAHVGPCKLPHEEARPDHGEVYQLYIVAEWQGAGLGRQLLDRAIGWLEERRPGPIWIGVFSGNLRAQAIYVSRGFVKVGDYEFRVGAHRDREFIMRRDPR</sequence>
<dbReference type="AlphaFoldDB" id="A0A7W6BGW9"/>
<dbReference type="CDD" id="cd04301">
    <property type="entry name" value="NAT_SF"/>
    <property type="match status" value="1"/>
</dbReference>
<dbReference type="InterPro" id="IPR050832">
    <property type="entry name" value="Bact_Acetyltransf"/>
</dbReference>
<proteinExistence type="predicted"/>
<evidence type="ECO:0000256" key="1">
    <source>
        <dbReference type="ARBA" id="ARBA00022679"/>
    </source>
</evidence>
<dbReference type="Gene3D" id="3.40.630.30">
    <property type="match status" value="1"/>
</dbReference>
<accession>A0A7W6BGW9</accession>
<dbReference type="PANTHER" id="PTHR43877">
    <property type="entry name" value="AMINOALKYLPHOSPHONATE N-ACETYLTRANSFERASE-RELATED-RELATED"/>
    <property type="match status" value="1"/>
</dbReference>
<dbReference type="PANTHER" id="PTHR43877:SF1">
    <property type="entry name" value="ACETYLTRANSFERASE"/>
    <property type="match status" value="1"/>
</dbReference>
<gene>
    <name evidence="4" type="ORF">GGR43_002378</name>
</gene>
<dbReference type="Proteomes" id="UP000571950">
    <property type="component" value="Unassembled WGS sequence"/>
</dbReference>
<dbReference type="RefSeq" id="WP_188072155.1">
    <property type="nucleotide sequence ID" value="NZ_BSPS01000031.1"/>
</dbReference>
<keyword evidence="2" id="KW-0012">Acyltransferase</keyword>
<feature type="domain" description="N-acetyltransferase" evidence="3">
    <location>
        <begin position="10"/>
        <end position="185"/>
    </location>
</feature>
<keyword evidence="4" id="KW-0689">Ribosomal protein</keyword>
<dbReference type="SUPFAM" id="SSF55729">
    <property type="entry name" value="Acyl-CoA N-acyltransferases (Nat)"/>
    <property type="match status" value="1"/>
</dbReference>
<name>A0A7W6BGW9_9SPHN</name>
<keyword evidence="1" id="KW-0808">Transferase</keyword>
<evidence type="ECO:0000313" key="4">
    <source>
        <dbReference type="EMBL" id="MBB3926658.1"/>
    </source>
</evidence>
<evidence type="ECO:0000259" key="3">
    <source>
        <dbReference type="PROSITE" id="PS51186"/>
    </source>
</evidence>
<dbReference type="GO" id="GO:0005840">
    <property type="term" value="C:ribosome"/>
    <property type="evidence" value="ECO:0007669"/>
    <property type="project" value="UniProtKB-KW"/>
</dbReference>
<evidence type="ECO:0000256" key="2">
    <source>
        <dbReference type="ARBA" id="ARBA00023315"/>
    </source>
</evidence>
<dbReference type="Pfam" id="PF00583">
    <property type="entry name" value="Acetyltransf_1"/>
    <property type="match status" value="1"/>
</dbReference>
<evidence type="ECO:0000313" key="5">
    <source>
        <dbReference type="Proteomes" id="UP000571950"/>
    </source>
</evidence>
<protein>
    <submittedName>
        <fullName evidence="4">Ribosomal protein S18 acetylase RimI-like enzyme</fullName>
    </submittedName>
</protein>
<keyword evidence="4" id="KW-0687">Ribonucleoprotein</keyword>